<reference evidence="3 4" key="1">
    <citation type="journal article" date="2019" name="Environ. Microbiol.">
        <title>At the nexus of three kingdoms: the genome of the mycorrhizal fungus Gigaspora margarita provides insights into plant, endobacterial and fungal interactions.</title>
        <authorList>
            <person name="Venice F."/>
            <person name="Ghignone S."/>
            <person name="Salvioli di Fossalunga A."/>
            <person name="Amselem J."/>
            <person name="Novero M."/>
            <person name="Xianan X."/>
            <person name="Sedzielewska Toro K."/>
            <person name="Morin E."/>
            <person name="Lipzen A."/>
            <person name="Grigoriev I.V."/>
            <person name="Henrissat B."/>
            <person name="Martin F.M."/>
            <person name="Bonfante P."/>
        </authorList>
    </citation>
    <scope>NUCLEOTIDE SEQUENCE [LARGE SCALE GENOMIC DNA]</scope>
    <source>
        <strain evidence="3 4">BEG34</strain>
    </source>
</reference>
<comment type="caution">
    <text evidence="3">The sequence shown here is derived from an EMBL/GenBank/DDBJ whole genome shotgun (WGS) entry which is preliminary data.</text>
</comment>
<keyword evidence="1" id="KW-0479">Metal-binding</keyword>
<dbReference type="EMBL" id="WTPW01001675">
    <property type="protein sequence ID" value="KAF0421296.1"/>
    <property type="molecule type" value="Genomic_DNA"/>
</dbReference>
<proteinExistence type="predicted"/>
<keyword evidence="1" id="KW-0863">Zinc-finger</keyword>
<sequence>MRAVKTLEIPLKKLPTANNHHEKMNEYLKNNQLKQFQRNNHPLRADVLYIVLVYEVIPNILTLRNLAESLEHEKVESETMPNLVYTTCVYSEPMNICCQCPDFLQKGIICKHLHATALYIDNLRQQEQHAHLSEMVFATYQEARDIKLKEEILMIIVLMILMMTKI</sequence>
<evidence type="ECO:0000259" key="2">
    <source>
        <dbReference type="PROSITE" id="PS50966"/>
    </source>
</evidence>
<dbReference type="Pfam" id="PF04434">
    <property type="entry name" value="SWIM"/>
    <property type="match status" value="1"/>
</dbReference>
<keyword evidence="1" id="KW-0862">Zinc</keyword>
<accession>A0A8H3X5U9</accession>
<organism evidence="3 4">
    <name type="scientific">Gigaspora margarita</name>
    <dbReference type="NCBI Taxonomy" id="4874"/>
    <lineage>
        <taxon>Eukaryota</taxon>
        <taxon>Fungi</taxon>
        <taxon>Fungi incertae sedis</taxon>
        <taxon>Mucoromycota</taxon>
        <taxon>Glomeromycotina</taxon>
        <taxon>Glomeromycetes</taxon>
        <taxon>Diversisporales</taxon>
        <taxon>Gigasporaceae</taxon>
        <taxon>Gigaspora</taxon>
    </lineage>
</organism>
<dbReference type="AlphaFoldDB" id="A0A8H3X5U9"/>
<dbReference type="InterPro" id="IPR007527">
    <property type="entry name" value="Znf_SWIM"/>
</dbReference>
<evidence type="ECO:0000313" key="3">
    <source>
        <dbReference type="EMBL" id="KAF0421296.1"/>
    </source>
</evidence>
<keyword evidence="4" id="KW-1185">Reference proteome</keyword>
<feature type="domain" description="SWIM-type" evidence="2">
    <location>
        <begin position="85"/>
        <end position="121"/>
    </location>
</feature>
<dbReference type="PROSITE" id="PS50966">
    <property type="entry name" value="ZF_SWIM"/>
    <property type="match status" value="1"/>
</dbReference>
<name>A0A8H3X5U9_GIGMA</name>
<dbReference type="OrthoDB" id="2448523at2759"/>
<protein>
    <recommendedName>
        <fullName evidence="2">SWIM-type domain-containing protein</fullName>
    </recommendedName>
</protein>
<evidence type="ECO:0000256" key="1">
    <source>
        <dbReference type="PROSITE-ProRule" id="PRU00325"/>
    </source>
</evidence>
<evidence type="ECO:0000313" key="4">
    <source>
        <dbReference type="Proteomes" id="UP000439903"/>
    </source>
</evidence>
<dbReference type="Proteomes" id="UP000439903">
    <property type="component" value="Unassembled WGS sequence"/>
</dbReference>
<dbReference type="GO" id="GO:0008270">
    <property type="term" value="F:zinc ion binding"/>
    <property type="evidence" value="ECO:0007669"/>
    <property type="project" value="UniProtKB-KW"/>
</dbReference>
<gene>
    <name evidence="3" type="ORF">F8M41_006796</name>
</gene>